<protein>
    <recommendedName>
        <fullName evidence="3">PACRG-like protein</fullName>
    </recommendedName>
</protein>
<accession>A0A7S4K1M4</accession>
<dbReference type="EMBL" id="HBKN01011518">
    <property type="protein sequence ID" value="CAE2281167.1"/>
    <property type="molecule type" value="Transcribed_RNA"/>
</dbReference>
<sequence>MNLRSWFCCRNKREISDKEYHTSKEACSRMNIPMNVKTNAKGLTNKTNQMPPAIPSGRGKSTSSVPHGGHAAHAKVSAASESPSSSRQPSRGWTELPSSRLKNVKCADPFASKASEFKTKFGSVFNAGGIPCRLNHGAVNIKLQWSKDPRELDYDPLLIVCAEGLSETQHPYAFAARACFEHMLAAEGSSAKTTPLVPRIIPCLRAALLSPNKNVFAGAVEAATQLSEVVGEAMNPHIHNLVMQMNKKSSDRDLSPKILKVRRSSPYDGSEWLTIVAGDADLRGIWRSGGPQGYQI</sequence>
<feature type="region of interest" description="Disordered" evidence="1">
    <location>
        <begin position="42"/>
        <end position="96"/>
    </location>
</feature>
<dbReference type="SUPFAM" id="SSF48371">
    <property type="entry name" value="ARM repeat"/>
    <property type="match status" value="1"/>
</dbReference>
<evidence type="ECO:0008006" key="3">
    <source>
        <dbReference type="Google" id="ProtNLM"/>
    </source>
</evidence>
<organism evidence="2">
    <name type="scientific">Guillardia theta</name>
    <name type="common">Cryptophyte</name>
    <name type="synonym">Cryptomonas phi</name>
    <dbReference type="NCBI Taxonomy" id="55529"/>
    <lineage>
        <taxon>Eukaryota</taxon>
        <taxon>Cryptophyceae</taxon>
        <taxon>Pyrenomonadales</taxon>
        <taxon>Geminigeraceae</taxon>
        <taxon>Guillardia</taxon>
    </lineage>
</organism>
<dbReference type="PANTHER" id="PTHR21207:SF1">
    <property type="entry name" value="PACRG-LIKE PROTEIN"/>
    <property type="match status" value="1"/>
</dbReference>
<dbReference type="Gene3D" id="1.25.10.10">
    <property type="entry name" value="Leucine-rich Repeat Variant"/>
    <property type="match status" value="1"/>
</dbReference>
<name>A0A7S4K1M4_GUITH</name>
<proteinExistence type="predicted"/>
<evidence type="ECO:0000313" key="2">
    <source>
        <dbReference type="EMBL" id="CAE2281167.1"/>
    </source>
</evidence>
<dbReference type="InterPro" id="IPR019399">
    <property type="entry name" value="Parkin_co-regulated_protein"/>
</dbReference>
<dbReference type="Pfam" id="PF10274">
    <property type="entry name" value="ParcG"/>
    <property type="match status" value="1"/>
</dbReference>
<gene>
    <name evidence="2" type="ORF">GTHE00462_LOCUS9082</name>
</gene>
<evidence type="ECO:0000256" key="1">
    <source>
        <dbReference type="SAM" id="MobiDB-lite"/>
    </source>
</evidence>
<dbReference type="InterPro" id="IPR011989">
    <property type="entry name" value="ARM-like"/>
</dbReference>
<dbReference type="InterPro" id="IPR016024">
    <property type="entry name" value="ARM-type_fold"/>
</dbReference>
<reference evidence="2" key="1">
    <citation type="submission" date="2021-01" db="EMBL/GenBank/DDBJ databases">
        <authorList>
            <person name="Corre E."/>
            <person name="Pelletier E."/>
            <person name="Niang G."/>
            <person name="Scheremetjew M."/>
            <person name="Finn R."/>
            <person name="Kale V."/>
            <person name="Holt S."/>
            <person name="Cochrane G."/>
            <person name="Meng A."/>
            <person name="Brown T."/>
            <person name="Cohen L."/>
        </authorList>
    </citation>
    <scope>NUCLEOTIDE SEQUENCE</scope>
    <source>
        <strain evidence="2">CCMP 2712</strain>
    </source>
</reference>
<dbReference type="PANTHER" id="PTHR21207">
    <property type="entry name" value="PARKIN COREGULATED GENE PROTEIN PARK2 COREGULATED"/>
    <property type="match status" value="1"/>
</dbReference>
<dbReference type="AlphaFoldDB" id="A0A7S4K1M4"/>
<feature type="compositionally biased region" description="Low complexity" evidence="1">
    <location>
        <begin position="77"/>
        <end position="91"/>
    </location>
</feature>